<dbReference type="AlphaFoldDB" id="A0A3Q2GUC2"/>
<evidence type="ECO:0000256" key="3">
    <source>
        <dbReference type="ARBA" id="ARBA00022529"/>
    </source>
</evidence>
<keyword evidence="4" id="KW-0211">Defensin</keyword>
<evidence type="ECO:0000313" key="7">
    <source>
        <dbReference type="Ensembl" id="ENSECAP00000024266.2"/>
    </source>
</evidence>
<feature type="domain" description="Beta-defensin-like" evidence="6">
    <location>
        <begin position="33"/>
        <end position="65"/>
    </location>
</feature>
<dbReference type="Proteomes" id="UP000002281">
    <property type="component" value="Chromosome 27"/>
</dbReference>
<dbReference type="InParanoid" id="A0A3Q2GUC2"/>
<dbReference type="Gene3D" id="3.10.360.10">
    <property type="entry name" value="Antimicrobial Peptide, Beta-defensin 2, Chain A"/>
    <property type="match status" value="1"/>
</dbReference>
<keyword evidence="2" id="KW-0964">Secreted</keyword>
<dbReference type="SUPFAM" id="SSF57392">
    <property type="entry name" value="Defensin-like"/>
    <property type="match status" value="1"/>
</dbReference>
<keyword evidence="8" id="KW-1185">Reference proteome</keyword>
<name>A0A3Q2GUC2_HORSE</name>
<reference evidence="7" key="2">
    <citation type="submission" date="2025-08" db="UniProtKB">
        <authorList>
            <consortium name="Ensembl"/>
        </authorList>
    </citation>
    <scope>IDENTIFICATION</scope>
    <source>
        <strain evidence="7">Thoroughbred</strain>
    </source>
</reference>
<dbReference type="GeneTree" id="ENSGT00480000043221"/>
<keyword evidence="5" id="KW-0044">Antibiotic</keyword>
<dbReference type="STRING" id="9796.ENSECAP00000024266"/>
<dbReference type="GO" id="GO:0042742">
    <property type="term" value="P:defense response to bacterium"/>
    <property type="evidence" value="ECO:0007669"/>
    <property type="project" value="UniProtKB-KW"/>
</dbReference>
<protein>
    <recommendedName>
        <fullName evidence="6">Beta-defensin-like domain-containing protein</fullName>
    </recommendedName>
</protein>
<proteinExistence type="predicted"/>
<dbReference type="Pfam" id="PF00711">
    <property type="entry name" value="Defensin_beta"/>
    <property type="match status" value="1"/>
</dbReference>
<evidence type="ECO:0000256" key="2">
    <source>
        <dbReference type="ARBA" id="ARBA00022525"/>
    </source>
</evidence>
<evidence type="ECO:0000313" key="8">
    <source>
        <dbReference type="Proteomes" id="UP000002281"/>
    </source>
</evidence>
<dbReference type="GO" id="GO:0005576">
    <property type="term" value="C:extracellular region"/>
    <property type="evidence" value="ECO:0007669"/>
    <property type="project" value="InterPro"/>
</dbReference>
<evidence type="ECO:0000256" key="4">
    <source>
        <dbReference type="ARBA" id="ARBA00022940"/>
    </source>
</evidence>
<accession>A0A3Q2GUC2</accession>
<comment type="subcellular location">
    <subcellularLocation>
        <location evidence="1">Secreted</location>
    </subcellularLocation>
</comment>
<organism evidence="7 8">
    <name type="scientific">Equus caballus</name>
    <name type="common">Horse</name>
    <dbReference type="NCBI Taxonomy" id="9796"/>
    <lineage>
        <taxon>Eukaryota</taxon>
        <taxon>Metazoa</taxon>
        <taxon>Chordata</taxon>
        <taxon>Craniata</taxon>
        <taxon>Vertebrata</taxon>
        <taxon>Euteleostomi</taxon>
        <taxon>Mammalia</taxon>
        <taxon>Eutheria</taxon>
        <taxon>Laurasiatheria</taxon>
        <taxon>Perissodactyla</taxon>
        <taxon>Equidae</taxon>
        <taxon>Equus</taxon>
    </lineage>
</organism>
<evidence type="ECO:0000256" key="1">
    <source>
        <dbReference type="ARBA" id="ARBA00004613"/>
    </source>
</evidence>
<keyword evidence="3" id="KW-0929">Antimicrobial</keyword>
<reference evidence="7" key="3">
    <citation type="submission" date="2025-09" db="UniProtKB">
        <authorList>
            <consortium name="Ensembl"/>
        </authorList>
    </citation>
    <scope>IDENTIFICATION</scope>
    <source>
        <strain evidence="7">Thoroughbred</strain>
    </source>
</reference>
<sequence length="70" mass="8174">MIWEKEKQINALLFVFSELRSADLCFSTRVLFPLSCIGSRGFCFLIRCPPNWAEISRCLLPTEKCFRRGK</sequence>
<evidence type="ECO:0000256" key="5">
    <source>
        <dbReference type="ARBA" id="ARBA00023022"/>
    </source>
</evidence>
<dbReference type="PaxDb" id="9796-ENSECAP00000024266"/>
<dbReference type="InterPro" id="IPR001855">
    <property type="entry name" value="Defensin_beta-like"/>
</dbReference>
<evidence type="ECO:0000259" key="6">
    <source>
        <dbReference type="Pfam" id="PF00711"/>
    </source>
</evidence>
<dbReference type="Ensembl" id="ENSECAT00000041693.2">
    <property type="protein sequence ID" value="ENSECAP00000024266.2"/>
    <property type="gene ID" value="ENSECAG00000030411.2"/>
</dbReference>
<dbReference type="Bgee" id="ENSECAG00000030411">
    <property type="expression patterns" value="Expressed in prefrontal cortex and 7 other cell types or tissues"/>
</dbReference>
<reference evidence="7 8" key="1">
    <citation type="journal article" date="2009" name="Science">
        <title>Genome sequence, comparative analysis, and population genetics of the domestic horse.</title>
        <authorList>
            <consortium name="Broad Institute Genome Sequencing Platform"/>
            <consortium name="Broad Institute Whole Genome Assembly Team"/>
            <person name="Wade C.M."/>
            <person name="Giulotto E."/>
            <person name="Sigurdsson S."/>
            <person name="Zoli M."/>
            <person name="Gnerre S."/>
            <person name="Imsland F."/>
            <person name="Lear T.L."/>
            <person name="Adelson D.L."/>
            <person name="Bailey E."/>
            <person name="Bellone R.R."/>
            <person name="Bloecker H."/>
            <person name="Distl O."/>
            <person name="Edgar R.C."/>
            <person name="Garber M."/>
            <person name="Leeb T."/>
            <person name="Mauceli E."/>
            <person name="MacLeod J.N."/>
            <person name="Penedo M.C.T."/>
            <person name="Raison J.M."/>
            <person name="Sharpe T."/>
            <person name="Vogel J."/>
            <person name="Andersson L."/>
            <person name="Antczak D.F."/>
            <person name="Biagi T."/>
            <person name="Binns M.M."/>
            <person name="Chowdhary B.P."/>
            <person name="Coleman S.J."/>
            <person name="Della Valle G."/>
            <person name="Fryc S."/>
            <person name="Guerin G."/>
            <person name="Hasegawa T."/>
            <person name="Hill E.W."/>
            <person name="Jurka J."/>
            <person name="Kiialainen A."/>
            <person name="Lindgren G."/>
            <person name="Liu J."/>
            <person name="Magnani E."/>
            <person name="Mickelson J.R."/>
            <person name="Murray J."/>
            <person name="Nergadze S.G."/>
            <person name="Onofrio R."/>
            <person name="Pedroni S."/>
            <person name="Piras M.F."/>
            <person name="Raudsepp T."/>
            <person name="Rocchi M."/>
            <person name="Roeed K.H."/>
            <person name="Ryder O.A."/>
            <person name="Searle S."/>
            <person name="Skow L."/>
            <person name="Swinburne J.E."/>
            <person name="Syvaenen A.C."/>
            <person name="Tozaki T."/>
            <person name="Valberg S.J."/>
            <person name="Vaudin M."/>
            <person name="White J.R."/>
            <person name="Zody M.C."/>
            <person name="Lander E.S."/>
            <person name="Lindblad-Toh K."/>
        </authorList>
    </citation>
    <scope>NUCLEOTIDE SEQUENCE [LARGE SCALE GENOMIC DNA]</scope>
    <source>
        <strain evidence="7 8">Thoroughbred</strain>
    </source>
</reference>